<feature type="chain" id="PRO_5045889792" evidence="1">
    <location>
        <begin position="22"/>
        <end position="142"/>
    </location>
</feature>
<evidence type="ECO:0000313" key="3">
    <source>
        <dbReference type="Proteomes" id="UP001596513"/>
    </source>
</evidence>
<dbReference type="InterPro" id="IPR008969">
    <property type="entry name" value="CarboxyPept-like_regulatory"/>
</dbReference>
<sequence>MKKHFLLLWLLLFGSIGLAMAQSRQIQGVVKSAEGETLPGVTVLVEGTTIGASTGGDGAYSLTLPAAEAATAKLRFSYVGFVSKEVTVGDQSTINVTLASDSKQARRRGGHWLPGGAAPRRHRLGIVGGCAANQGRAGKLGR</sequence>
<dbReference type="Proteomes" id="UP001596513">
    <property type="component" value="Unassembled WGS sequence"/>
</dbReference>
<reference evidence="3" key="1">
    <citation type="journal article" date="2019" name="Int. J. Syst. Evol. Microbiol.">
        <title>The Global Catalogue of Microorganisms (GCM) 10K type strain sequencing project: providing services to taxonomists for standard genome sequencing and annotation.</title>
        <authorList>
            <consortium name="The Broad Institute Genomics Platform"/>
            <consortium name="The Broad Institute Genome Sequencing Center for Infectious Disease"/>
            <person name="Wu L."/>
            <person name="Ma J."/>
        </authorList>
    </citation>
    <scope>NUCLEOTIDE SEQUENCE [LARGE SCALE GENOMIC DNA]</scope>
    <source>
        <strain evidence="3">JCM 19635</strain>
    </source>
</reference>
<dbReference type="Pfam" id="PF13715">
    <property type="entry name" value="CarbopepD_reg_2"/>
    <property type="match status" value="1"/>
</dbReference>
<evidence type="ECO:0000256" key="1">
    <source>
        <dbReference type="SAM" id="SignalP"/>
    </source>
</evidence>
<gene>
    <name evidence="2" type="ORF">ACFQT0_00710</name>
</gene>
<dbReference type="Gene3D" id="2.60.40.1120">
    <property type="entry name" value="Carboxypeptidase-like, regulatory domain"/>
    <property type="match status" value="1"/>
</dbReference>
<proteinExistence type="predicted"/>
<dbReference type="SUPFAM" id="SSF49464">
    <property type="entry name" value="Carboxypeptidase regulatory domain-like"/>
    <property type="match status" value="1"/>
</dbReference>
<dbReference type="EMBL" id="JBHTEK010000001">
    <property type="protein sequence ID" value="MFC7666116.1"/>
    <property type="molecule type" value="Genomic_DNA"/>
</dbReference>
<dbReference type="RefSeq" id="WP_380199538.1">
    <property type="nucleotide sequence ID" value="NZ_JBHTEK010000001.1"/>
</dbReference>
<accession>A0ABW2U243</accession>
<organism evidence="2 3">
    <name type="scientific">Hymenobacter humi</name>
    <dbReference type="NCBI Taxonomy" id="1411620"/>
    <lineage>
        <taxon>Bacteria</taxon>
        <taxon>Pseudomonadati</taxon>
        <taxon>Bacteroidota</taxon>
        <taxon>Cytophagia</taxon>
        <taxon>Cytophagales</taxon>
        <taxon>Hymenobacteraceae</taxon>
        <taxon>Hymenobacter</taxon>
    </lineage>
</organism>
<keyword evidence="1" id="KW-0732">Signal</keyword>
<feature type="signal peptide" evidence="1">
    <location>
        <begin position="1"/>
        <end position="21"/>
    </location>
</feature>
<protein>
    <submittedName>
        <fullName evidence="2">Carboxypeptidase-like regulatory domain-containing protein</fullName>
    </submittedName>
</protein>
<comment type="caution">
    <text evidence="2">The sequence shown here is derived from an EMBL/GenBank/DDBJ whole genome shotgun (WGS) entry which is preliminary data.</text>
</comment>
<evidence type="ECO:0000313" key="2">
    <source>
        <dbReference type="EMBL" id="MFC7666116.1"/>
    </source>
</evidence>
<keyword evidence="3" id="KW-1185">Reference proteome</keyword>
<name>A0ABW2U243_9BACT</name>